<comment type="similarity">
    <text evidence="1">Belongs to the pseudouridine synthase RluA family.</text>
</comment>
<dbReference type="CDD" id="cd02869">
    <property type="entry name" value="PseudoU_synth_RluA_like"/>
    <property type="match status" value="1"/>
</dbReference>
<sequence length="298" mass="33415">MPKSCSDKTDLDKNQIIECHININSNNEKSVVSLLMAACNEQKQQLSNSEIKQAVNKGALWLTRGKGTQRLRRLKRPLKANDTLHFYYNQKVLSTTPLAAKLIADFTDYSVWYKPYGMLANGSKWSDHCTITRYVEQSLLPQRPSFLVHRLDRAATGLILIAHSKKAASALAKMFEKRQLDKQYQIIVHGDHSSLPQPQIITADVDGKSARSTFTCLNYNNELKQSLIQVNIDTGRKHQIRLHAASIGMPVVGDRLHGKSDVDNIDLQLCAVSLKFTCPLTGQAREVALPTELRPQLA</sequence>
<dbReference type="RefSeq" id="WP_130604138.1">
    <property type="nucleotide sequence ID" value="NZ_CP034759.1"/>
</dbReference>
<dbReference type="InterPro" id="IPR006145">
    <property type="entry name" value="PsdUridine_synth_RsuA/RluA"/>
</dbReference>
<dbReference type="KEGG" id="lsd:EMK97_17905"/>
<dbReference type="PANTHER" id="PTHR21600:SF87">
    <property type="entry name" value="RNA PSEUDOURIDYLATE SYNTHASE DOMAIN-CONTAINING PROTEIN 1"/>
    <property type="match status" value="1"/>
</dbReference>
<organism evidence="3 4">
    <name type="scientific">Litorilituus sediminis</name>
    <dbReference type="NCBI Taxonomy" id="718192"/>
    <lineage>
        <taxon>Bacteria</taxon>
        <taxon>Pseudomonadati</taxon>
        <taxon>Pseudomonadota</taxon>
        <taxon>Gammaproteobacteria</taxon>
        <taxon>Alteromonadales</taxon>
        <taxon>Colwelliaceae</taxon>
        <taxon>Litorilituus</taxon>
    </lineage>
</organism>
<dbReference type="InterPro" id="IPR020103">
    <property type="entry name" value="PsdUridine_synth_cat_dom_sf"/>
</dbReference>
<name>A0A4P6P6W0_9GAMM</name>
<dbReference type="OrthoDB" id="9785808at2"/>
<dbReference type="GO" id="GO:0009982">
    <property type="term" value="F:pseudouridine synthase activity"/>
    <property type="evidence" value="ECO:0007669"/>
    <property type="project" value="InterPro"/>
</dbReference>
<dbReference type="SUPFAM" id="SSF55120">
    <property type="entry name" value="Pseudouridine synthase"/>
    <property type="match status" value="1"/>
</dbReference>
<dbReference type="GO" id="GO:0140098">
    <property type="term" value="F:catalytic activity, acting on RNA"/>
    <property type="evidence" value="ECO:0007669"/>
    <property type="project" value="UniProtKB-ARBA"/>
</dbReference>
<dbReference type="AlphaFoldDB" id="A0A4P6P6W0"/>
<dbReference type="Proteomes" id="UP000290244">
    <property type="component" value="Chromosome"/>
</dbReference>
<accession>A0A4P6P6W0</accession>
<keyword evidence="4" id="KW-1185">Reference proteome</keyword>
<dbReference type="GO" id="GO:0000455">
    <property type="term" value="P:enzyme-directed rRNA pseudouridine synthesis"/>
    <property type="evidence" value="ECO:0007669"/>
    <property type="project" value="TreeGrafter"/>
</dbReference>
<dbReference type="EMBL" id="CP034759">
    <property type="protein sequence ID" value="QBG37476.1"/>
    <property type="molecule type" value="Genomic_DNA"/>
</dbReference>
<dbReference type="PANTHER" id="PTHR21600">
    <property type="entry name" value="MITOCHONDRIAL RNA PSEUDOURIDINE SYNTHASE"/>
    <property type="match status" value="1"/>
</dbReference>
<dbReference type="Pfam" id="PF00849">
    <property type="entry name" value="PseudoU_synth_2"/>
    <property type="match status" value="1"/>
</dbReference>
<protein>
    <submittedName>
        <fullName evidence="3">RNA pseudouridine synthase</fullName>
    </submittedName>
</protein>
<dbReference type="InterPro" id="IPR050188">
    <property type="entry name" value="RluA_PseudoU_synthase"/>
</dbReference>
<evidence type="ECO:0000313" key="3">
    <source>
        <dbReference type="EMBL" id="QBG37476.1"/>
    </source>
</evidence>
<dbReference type="GO" id="GO:0003723">
    <property type="term" value="F:RNA binding"/>
    <property type="evidence" value="ECO:0007669"/>
    <property type="project" value="InterPro"/>
</dbReference>
<evidence type="ECO:0000256" key="1">
    <source>
        <dbReference type="ARBA" id="ARBA00010876"/>
    </source>
</evidence>
<feature type="domain" description="Pseudouridine synthase RsuA/RluA-like" evidence="2">
    <location>
        <begin position="108"/>
        <end position="246"/>
    </location>
</feature>
<dbReference type="Gene3D" id="3.30.2350.10">
    <property type="entry name" value="Pseudouridine synthase"/>
    <property type="match status" value="1"/>
</dbReference>
<evidence type="ECO:0000259" key="2">
    <source>
        <dbReference type="Pfam" id="PF00849"/>
    </source>
</evidence>
<evidence type="ECO:0000313" key="4">
    <source>
        <dbReference type="Proteomes" id="UP000290244"/>
    </source>
</evidence>
<reference evidence="3 4" key="1">
    <citation type="submission" date="2018-12" db="EMBL/GenBank/DDBJ databases">
        <title>Complete genome of Litorilituus sediminis.</title>
        <authorList>
            <person name="Liu A."/>
            <person name="Rong J."/>
        </authorList>
    </citation>
    <scope>NUCLEOTIDE SEQUENCE [LARGE SCALE GENOMIC DNA]</scope>
    <source>
        <strain evidence="3 4">JCM 17549</strain>
    </source>
</reference>
<gene>
    <name evidence="3" type="ORF">EMK97_17905</name>
</gene>
<proteinExistence type="inferred from homology"/>